<feature type="domain" description="EF-hand" evidence="4">
    <location>
        <begin position="150"/>
        <end position="185"/>
    </location>
</feature>
<dbReference type="Proteomes" id="UP001642487">
    <property type="component" value="Chromosome 2"/>
</dbReference>
<dbReference type="PROSITE" id="PS50222">
    <property type="entry name" value="EF_HAND_2"/>
    <property type="match status" value="4"/>
</dbReference>
<dbReference type="EMBL" id="OZ021736">
    <property type="protein sequence ID" value="CAK9315808.1"/>
    <property type="molecule type" value="Genomic_DNA"/>
</dbReference>
<dbReference type="InterPro" id="IPR018247">
    <property type="entry name" value="EF_Hand_1_Ca_BS"/>
</dbReference>
<feature type="domain" description="EF-hand" evidence="4">
    <location>
        <begin position="118"/>
        <end position="149"/>
    </location>
</feature>
<sequence>MPINPNLLDLQYNVSKKKFLREPSRLFSFKDRQSSGLRRALQPSTEEIKQIFNKFDTNRDGRISKHEYRGILKALGRGNSMEEVQKIFKAVDSDGDGYINLNEFMEVHRSGGGVQAREIEFAFKTFDLNGDRKISAEEVMRVLKGLGEKCSIEDCRRMVRAVDSDGDGMVDINEFMTMMSRSAKY</sequence>
<proteinExistence type="predicted"/>
<dbReference type="InterPro" id="IPR011992">
    <property type="entry name" value="EF-hand-dom_pair"/>
</dbReference>
<feature type="domain" description="EF-hand" evidence="4">
    <location>
        <begin position="43"/>
        <end position="78"/>
    </location>
</feature>
<dbReference type="Pfam" id="PF13499">
    <property type="entry name" value="EF-hand_7"/>
    <property type="match status" value="2"/>
</dbReference>
<evidence type="ECO:0000313" key="6">
    <source>
        <dbReference type="Proteomes" id="UP001642487"/>
    </source>
</evidence>
<gene>
    <name evidence="5" type="ORF">CITCOLO1_LOCUS7637</name>
</gene>
<keyword evidence="3" id="KW-0106">Calcium</keyword>
<evidence type="ECO:0000256" key="2">
    <source>
        <dbReference type="ARBA" id="ARBA00022737"/>
    </source>
</evidence>
<keyword evidence="6" id="KW-1185">Reference proteome</keyword>
<protein>
    <recommendedName>
        <fullName evidence="4">EF-hand domain-containing protein</fullName>
    </recommendedName>
</protein>
<evidence type="ECO:0000313" key="5">
    <source>
        <dbReference type="EMBL" id="CAK9315808.1"/>
    </source>
</evidence>
<evidence type="ECO:0000259" key="4">
    <source>
        <dbReference type="PROSITE" id="PS50222"/>
    </source>
</evidence>
<dbReference type="Gene3D" id="1.10.238.10">
    <property type="entry name" value="EF-hand"/>
    <property type="match status" value="2"/>
</dbReference>
<feature type="domain" description="EF-hand" evidence="4">
    <location>
        <begin position="79"/>
        <end position="114"/>
    </location>
</feature>
<evidence type="ECO:0000256" key="1">
    <source>
        <dbReference type="ARBA" id="ARBA00022723"/>
    </source>
</evidence>
<evidence type="ECO:0000256" key="3">
    <source>
        <dbReference type="ARBA" id="ARBA00022837"/>
    </source>
</evidence>
<keyword evidence="2" id="KW-0677">Repeat</keyword>
<dbReference type="SMART" id="SM00054">
    <property type="entry name" value="EFh"/>
    <property type="match status" value="4"/>
</dbReference>
<dbReference type="InterPro" id="IPR039647">
    <property type="entry name" value="EF_hand_pair_protein_CML-like"/>
</dbReference>
<organism evidence="5 6">
    <name type="scientific">Citrullus colocynthis</name>
    <name type="common">colocynth</name>
    <dbReference type="NCBI Taxonomy" id="252529"/>
    <lineage>
        <taxon>Eukaryota</taxon>
        <taxon>Viridiplantae</taxon>
        <taxon>Streptophyta</taxon>
        <taxon>Embryophyta</taxon>
        <taxon>Tracheophyta</taxon>
        <taxon>Spermatophyta</taxon>
        <taxon>Magnoliopsida</taxon>
        <taxon>eudicotyledons</taxon>
        <taxon>Gunneridae</taxon>
        <taxon>Pentapetalae</taxon>
        <taxon>rosids</taxon>
        <taxon>fabids</taxon>
        <taxon>Cucurbitales</taxon>
        <taxon>Cucurbitaceae</taxon>
        <taxon>Benincaseae</taxon>
        <taxon>Citrullus</taxon>
    </lineage>
</organism>
<accession>A0ABP0Y5V2</accession>
<dbReference type="PANTHER" id="PTHR10891">
    <property type="entry name" value="EF-HAND CALCIUM-BINDING DOMAIN CONTAINING PROTEIN"/>
    <property type="match status" value="1"/>
</dbReference>
<dbReference type="InterPro" id="IPR002048">
    <property type="entry name" value="EF_hand_dom"/>
</dbReference>
<dbReference type="SUPFAM" id="SSF47473">
    <property type="entry name" value="EF-hand"/>
    <property type="match status" value="1"/>
</dbReference>
<dbReference type="PROSITE" id="PS00018">
    <property type="entry name" value="EF_HAND_1"/>
    <property type="match status" value="4"/>
</dbReference>
<reference evidence="5 6" key="1">
    <citation type="submission" date="2024-03" db="EMBL/GenBank/DDBJ databases">
        <authorList>
            <person name="Gkanogiannis A."/>
            <person name="Becerra Lopez-Lavalle L."/>
        </authorList>
    </citation>
    <scope>NUCLEOTIDE SEQUENCE [LARGE SCALE GENOMIC DNA]</scope>
</reference>
<keyword evidence="1" id="KW-0479">Metal-binding</keyword>
<name>A0ABP0Y5V2_9ROSI</name>
<dbReference type="CDD" id="cd00051">
    <property type="entry name" value="EFh"/>
    <property type="match status" value="2"/>
</dbReference>